<keyword evidence="1" id="KW-0732">Signal</keyword>
<keyword evidence="5" id="KW-1185">Reference proteome</keyword>
<name>A0AA49GFK8_9BACT</name>
<dbReference type="PROSITE" id="PS51257">
    <property type="entry name" value="PROKAR_LIPOPROTEIN"/>
    <property type="match status" value="1"/>
</dbReference>
<sequence length="165" mass="17968">MKNLKLLFVLVASMFLFQACNDDETAKEGEVEGLWNVTNFTVDFTINGESFTDFFADDQSTADLVEEILTASFEDSFGGTIEFKSDGSYVAQDDNNTTGEGTWSINSDGTVLTLDGGTAEEFSFDVITATKSSLVLNYTESQSQDIDFDGTTDEVSTSLDLTLSK</sequence>
<organism evidence="3 5">
    <name type="scientific">Marivirga arenosa</name>
    <dbReference type="NCBI Taxonomy" id="3059076"/>
    <lineage>
        <taxon>Bacteria</taxon>
        <taxon>Pseudomonadati</taxon>
        <taxon>Bacteroidota</taxon>
        <taxon>Cytophagia</taxon>
        <taxon>Cytophagales</taxon>
        <taxon>Marivirgaceae</taxon>
        <taxon>Marivirga</taxon>
    </lineage>
</organism>
<dbReference type="AlphaFoldDB" id="A0AA49GFK8"/>
<accession>A0AA51ZT38</accession>
<dbReference type="EMBL" id="CP129968">
    <property type="protein sequence ID" value="WNB17156.1"/>
    <property type="molecule type" value="Genomic_DNA"/>
</dbReference>
<evidence type="ECO:0000313" key="4">
    <source>
        <dbReference type="EMBL" id="WNB17156.1"/>
    </source>
</evidence>
<evidence type="ECO:0000313" key="5">
    <source>
        <dbReference type="Proteomes" id="UP001244443"/>
    </source>
</evidence>
<dbReference type="InterPro" id="IPR024311">
    <property type="entry name" value="Lipocalin-like"/>
</dbReference>
<feature type="domain" description="Lipocalin-like" evidence="2">
    <location>
        <begin position="32"/>
        <end position="136"/>
    </location>
</feature>
<feature type="chain" id="PRO_5044704609" description="Lipocalin-like domain-containing protein" evidence="1">
    <location>
        <begin position="22"/>
        <end position="165"/>
    </location>
</feature>
<dbReference type="KEGG" id="marp:QYS47_33110"/>
<feature type="signal peptide" evidence="1">
    <location>
        <begin position="1"/>
        <end position="21"/>
    </location>
</feature>
<dbReference type="Proteomes" id="UP001244443">
    <property type="component" value="Chromosome"/>
</dbReference>
<proteinExistence type="predicted"/>
<dbReference type="Proteomes" id="UP001232019">
    <property type="component" value="Chromosome"/>
</dbReference>
<gene>
    <name evidence="4" type="ORF">QYS47_33110</name>
    <name evidence="3" type="ORF">QYS48_22820</name>
</gene>
<evidence type="ECO:0000256" key="1">
    <source>
        <dbReference type="SAM" id="SignalP"/>
    </source>
</evidence>
<protein>
    <recommendedName>
        <fullName evidence="2">Lipocalin-like domain-containing protein</fullName>
    </recommendedName>
</protein>
<evidence type="ECO:0000259" key="2">
    <source>
        <dbReference type="Pfam" id="PF13648"/>
    </source>
</evidence>
<dbReference type="EMBL" id="CP129970">
    <property type="protein sequence ID" value="WKK84877.2"/>
    <property type="molecule type" value="Genomic_DNA"/>
</dbReference>
<dbReference type="Pfam" id="PF13648">
    <property type="entry name" value="Lipocalin_4"/>
    <property type="match status" value="1"/>
</dbReference>
<dbReference type="RefSeq" id="WP_308356358.1">
    <property type="nucleotide sequence ID" value="NZ_CP129968.2"/>
</dbReference>
<evidence type="ECO:0000313" key="3">
    <source>
        <dbReference type="EMBL" id="WKK84877.2"/>
    </source>
</evidence>
<accession>A0AA49GFK8</accession>
<reference evidence="3 5" key="1">
    <citation type="submission" date="2023-08" db="EMBL/GenBank/DDBJ databases">
        <title>Comparative genomics and taxonomic characterization of three novel marine species of genus Marivirga.</title>
        <authorList>
            <person name="Muhammad N."/>
            <person name="Kim S.-G."/>
        </authorList>
    </citation>
    <scope>NUCLEOTIDE SEQUENCE [LARGE SCALE GENOMIC DNA]</scope>
    <source>
        <strain evidence="3 5">ABR2-2</strain>
        <strain evidence="4">BKB1-2</strain>
    </source>
</reference>